<protein>
    <submittedName>
        <fullName evidence="1">Uncharacterized protein</fullName>
    </submittedName>
</protein>
<dbReference type="PROSITE" id="PS51257">
    <property type="entry name" value="PROKAR_LIPOPROTEIN"/>
    <property type="match status" value="1"/>
</dbReference>
<comment type="caution">
    <text evidence="1">The sequence shown here is derived from an EMBL/GenBank/DDBJ whole genome shotgun (WGS) entry which is preliminary data.</text>
</comment>
<dbReference type="AlphaFoldDB" id="A0A1J8R3I0"/>
<gene>
    <name evidence="1" type="ORF">AZE42_11519</name>
</gene>
<evidence type="ECO:0000313" key="2">
    <source>
        <dbReference type="Proteomes" id="UP000183567"/>
    </source>
</evidence>
<proteinExistence type="predicted"/>
<sequence length="56" mass="6192">MSAQRLTNSSREFVSVCMTQLTTSCVGDKAFENPIRAYQLEEQDDVEASESTSRGS</sequence>
<dbReference type="OrthoDB" id="3268553at2759"/>
<evidence type="ECO:0000313" key="1">
    <source>
        <dbReference type="EMBL" id="OJA18460.1"/>
    </source>
</evidence>
<keyword evidence="2" id="KW-1185">Reference proteome</keyword>
<accession>A0A1J8R3I0</accession>
<organism evidence="1 2">
    <name type="scientific">Rhizopogon vesiculosus</name>
    <dbReference type="NCBI Taxonomy" id="180088"/>
    <lineage>
        <taxon>Eukaryota</taxon>
        <taxon>Fungi</taxon>
        <taxon>Dikarya</taxon>
        <taxon>Basidiomycota</taxon>
        <taxon>Agaricomycotina</taxon>
        <taxon>Agaricomycetes</taxon>
        <taxon>Agaricomycetidae</taxon>
        <taxon>Boletales</taxon>
        <taxon>Suillineae</taxon>
        <taxon>Rhizopogonaceae</taxon>
        <taxon>Rhizopogon</taxon>
    </lineage>
</organism>
<name>A0A1J8R3I0_9AGAM</name>
<dbReference type="EMBL" id="LVVM01001487">
    <property type="protein sequence ID" value="OJA18460.1"/>
    <property type="molecule type" value="Genomic_DNA"/>
</dbReference>
<reference evidence="1 2" key="1">
    <citation type="submission" date="2016-03" db="EMBL/GenBank/DDBJ databases">
        <title>Comparative genomics of the ectomycorrhizal sister species Rhizopogon vinicolor and Rhizopogon vesiculosus (Basidiomycota: Boletales) reveals a divergence of the mating type B locus.</title>
        <authorList>
            <person name="Mujic A.B."/>
            <person name="Kuo A."/>
            <person name="Tritt A."/>
            <person name="Lipzen A."/>
            <person name="Chen C."/>
            <person name="Johnson J."/>
            <person name="Sharma A."/>
            <person name="Barry K."/>
            <person name="Grigoriev I.V."/>
            <person name="Spatafora J.W."/>
        </authorList>
    </citation>
    <scope>NUCLEOTIDE SEQUENCE [LARGE SCALE GENOMIC DNA]</scope>
    <source>
        <strain evidence="1 2">AM-OR11-056</strain>
    </source>
</reference>
<dbReference type="Proteomes" id="UP000183567">
    <property type="component" value="Unassembled WGS sequence"/>
</dbReference>